<evidence type="ECO:0000256" key="1">
    <source>
        <dbReference type="ARBA" id="ARBA00023002"/>
    </source>
</evidence>
<dbReference type="Proteomes" id="UP000078561">
    <property type="component" value="Unassembled WGS sequence"/>
</dbReference>
<dbReference type="PRINTS" id="PR00069">
    <property type="entry name" value="ALDKETRDTASE"/>
</dbReference>
<feature type="domain" description="NADP-dependent oxidoreductase" evidence="2">
    <location>
        <begin position="85"/>
        <end position="357"/>
    </location>
</feature>
<evidence type="ECO:0000313" key="4">
    <source>
        <dbReference type="Proteomes" id="UP000078561"/>
    </source>
</evidence>
<dbReference type="InterPro" id="IPR036812">
    <property type="entry name" value="NAD(P)_OxRdtase_dom_sf"/>
</dbReference>
<dbReference type="PROSITE" id="PS00062">
    <property type="entry name" value="ALDOKETO_REDUCTASE_2"/>
    <property type="match status" value="1"/>
</dbReference>
<dbReference type="PROSITE" id="PS00798">
    <property type="entry name" value="ALDOKETO_REDUCTASE_1"/>
    <property type="match status" value="1"/>
</dbReference>
<dbReference type="SUPFAM" id="SSF51430">
    <property type="entry name" value="NAD(P)-linked oxidoreductase"/>
    <property type="match status" value="1"/>
</dbReference>
<dbReference type="InParanoid" id="A0A163TCU4"/>
<protein>
    <recommendedName>
        <fullName evidence="2">NADP-dependent oxidoreductase domain-containing protein</fullName>
    </recommendedName>
</protein>
<dbReference type="InterPro" id="IPR018170">
    <property type="entry name" value="Aldo/ket_reductase_CS"/>
</dbReference>
<keyword evidence="4" id="KW-1185">Reference proteome</keyword>
<evidence type="ECO:0000313" key="3">
    <source>
        <dbReference type="EMBL" id="SAM03592.1"/>
    </source>
</evidence>
<keyword evidence="1" id="KW-0560">Oxidoreductase</keyword>
<dbReference type="Gene3D" id="3.20.20.100">
    <property type="entry name" value="NADP-dependent oxidoreductase domain"/>
    <property type="match status" value="1"/>
</dbReference>
<sequence length="382" mass="43841">MDDIKQKLGRHHRRRRHFYRRRQCRSRSIVERKKMKRQLLDCVAAVSNSPCLSSSYHFYPTIITLTMAADIPYSLLDGKYKFPHIGLGTFKGHSGDSEVYEATKVALDNGYRHIDTAHVYQTEKAVGKAIRDHPTVTRDEVFVVSKLWQTFHQPEHVQPAINLTLQNLGFESLDLYLMHWPMAWEFKGYEFEDMRRCDAQGHIECVDVPVIDTWRAMEKLVENGSTKLIGVSNFTIPMLEQLLAECKIKPVVNEIEVHPSFPQTELVEYCQQKGIVVSAYSPLGNPGYRGNNIPVIDEPKIIEIAKKYNLSPQQLFLSYGVSRGYAVIPKSVTPSRIKDNIHYVKIADEDIKEITEIGLRHKIRTCDPVEMFGPANDIFGEH</sequence>
<proteinExistence type="predicted"/>
<dbReference type="PANTHER" id="PTHR11732">
    <property type="entry name" value="ALDO/KETO REDUCTASE"/>
    <property type="match status" value="1"/>
</dbReference>
<dbReference type="GO" id="GO:0016616">
    <property type="term" value="F:oxidoreductase activity, acting on the CH-OH group of donors, NAD or NADP as acceptor"/>
    <property type="evidence" value="ECO:0007669"/>
    <property type="project" value="UniProtKB-ARBA"/>
</dbReference>
<dbReference type="FunFam" id="3.20.20.100:FF:000002">
    <property type="entry name" value="2,5-diketo-D-gluconic acid reductase A"/>
    <property type="match status" value="1"/>
</dbReference>
<evidence type="ECO:0000259" key="2">
    <source>
        <dbReference type="Pfam" id="PF00248"/>
    </source>
</evidence>
<dbReference type="InterPro" id="IPR020471">
    <property type="entry name" value="AKR"/>
</dbReference>
<dbReference type="EMBL" id="LT554210">
    <property type="protein sequence ID" value="SAM03592.1"/>
    <property type="molecule type" value="Genomic_DNA"/>
</dbReference>
<dbReference type="Pfam" id="PF00248">
    <property type="entry name" value="Aldo_ket_red"/>
    <property type="match status" value="1"/>
</dbReference>
<reference evidence="3" key="1">
    <citation type="submission" date="2016-04" db="EMBL/GenBank/DDBJ databases">
        <authorList>
            <person name="Evans L.H."/>
            <person name="Alamgir A."/>
            <person name="Owens N."/>
            <person name="Weber N.D."/>
            <person name="Virtaneva K."/>
            <person name="Barbian K."/>
            <person name="Babar A."/>
            <person name="Rosenke K."/>
        </authorList>
    </citation>
    <scope>NUCLEOTIDE SEQUENCE [LARGE SCALE GENOMIC DNA]</scope>
    <source>
        <strain evidence="3">CBS 101.48</strain>
    </source>
</reference>
<dbReference type="AlphaFoldDB" id="A0A163TCU4"/>
<gene>
    <name evidence="3" type="primary">ABSGL_09434.1 scaffold 11253</name>
</gene>
<accession>A0A163TCU4</accession>
<dbReference type="OMA" id="GPANDIF"/>
<dbReference type="CDD" id="cd19071">
    <property type="entry name" value="AKR_AKR1-5-like"/>
    <property type="match status" value="1"/>
</dbReference>
<dbReference type="InterPro" id="IPR023210">
    <property type="entry name" value="NADP_OxRdtase_dom"/>
</dbReference>
<dbReference type="OrthoDB" id="416253at2759"/>
<dbReference type="STRING" id="4829.A0A163TCU4"/>
<name>A0A163TCU4_ABSGL</name>
<organism evidence="3">
    <name type="scientific">Absidia glauca</name>
    <name type="common">Pin mould</name>
    <dbReference type="NCBI Taxonomy" id="4829"/>
    <lineage>
        <taxon>Eukaryota</taxon>
        <taxon>Fungi</taxon>
        <taxon>Fungi incertae sedis</taxon>
        <taxon>Mucoromycota</taxon>
        <taxon>Mucoromycotina</taxon>
        <taxon>Mucoromycetes</taxon>
        <taxon>Mucorales</taxon>
        <taxon>Cunninghamellaceae</taxon>
        <taxon>Absidia</taxon>
    </lineage>
</organism>